<dbReference type="Proteomes" id="UP000001294">
    <property type="component" value="Unassembled WGS sequence"/>
</dbReference>
<dbReference type="GO" id="GO:0005634">
    <property type="term" value="C:nucleus"/>
    <property type="evidence" value="ECO:0007669"/>
    <property type="project" value="UniProtKB-SubCell"/>
</dbReference>
<evidence type="ECO:0000256" key="5">
    <source>
        <dbReference type="ARBA" id="ARBA00023163"/>
    </source>
</evidence>
<keyword evidence="10" id="KW-1185">Reference proteome</keyword>
<proteinExistence type="inferred from homology"/>
<dbReference type="PhylomeDB" id="B6QPB4"/>
<dbReference type="PANTHER" id="PTHR13286:SF23">
    <property type="entry name" value="HISTONE DEACETYLASE COMPLEX SUBUNIT SAP30 SIN3 BINDING DOMAIN-CONTAINING PROTEIN"/>
    <property type="match status" value="1"/>
</dbReference>
<evidence type="ECO:0000259" key="8">
    <source>
        <dbReference type="Pfam" id="PF13867"/>
    </source>
</evidence>
<keyword evidence="4" id="KW-0805">Transcription regulation</keyword>
<keyword evidence="3" id="KW-0678">Repressor</keyword>
<feature type="compositionally biased region" description="Polar residues" evidence="7">
    <location>
        <begin position="23"/>
        <end position="32"/>
    </location>
</feature>
<dbReference type="InterPro" id="IPR024145">
    <property type="entry name" value="His_deAcase_SAP30/SAP30L"/>
</dbReference>
<evidence type="ECO:0000256" key="1">
    <source>
        <dbReference type="ARBA" id="ARBA00004123"/>
    </source>
</evidence>
<dbReference type="InterPro" id="IPR025718">
    <property type="entry name" value="SAP30_Sin3-bd"/>
</dbReference>
<feature type="compositionally biased region" description="Low complexity" evidence="7">
    <location>
        <begin position="162"/>
        <end position="175"/>
    </location>
</feature>
<evidence type="ECO:0000313" key="10">
    <source>
        <dbReference type="Proteomes" id="UP000001294"/>
    </source>
</evidence>
<keyword evidence="5" id="KW-0804">Transcription</keyword>
<dbReference type="HOGENOM" id="CLU_090091_2_0_1"/>
<evidence type="ECO:0000256" key="6">
    <source>
        <dbReference type="ARBA" id="ARBA00023242"/>
    </source>
</evidence>
<name>B6QPB4_TALMQ</name>
<protein>
    <recommendedName>
        <fullName evidence="8">Histone deacetylase complex subunit SAP30 Sin3 binding domain-containing protein</fullName>
    </recommendedName>
</protein>
<dbReference type="Pfam" id="PF13867">
    <property type="entry name" value="SAP30_Sin3_bdg"/>
    <property type="match status" value="1"/>
</dbReference>
<dbReference type="InterPro" id="IPR038291">
    <property type="entry name" value="SAP30_C_sf"/>
</dbReference>
<evidence type="ECO:0000256" key="3">
    <source>
        <dbReference type="ARBA" id="ARBA00022491"/>
    </source>
</evidence>
<gene>
    <name evidence="9" type="ORF">PMAA_049340</name>
</gene>
<feature type="region of interest" description="Disordered" evidence="7">
    <location>
        <begin position="1"/>
        <end position="54"/>
    </location>
</feature>
<comment type="similarity">
    <text evidence="2">Belongs to the SAP30 family.</text>
</comment>
<feature type="compositionally biased region" description="Low complexity" evidence="7">
    <location>
        <begin position="45"/>
        <end position="54"/>
    </location>
</feature>
<accession>B6QPB4</accession>
<dbReference type="VEuPathDB" id="FungiDB:PMAA_049340"/>
<organism evidence="9 10">
    <name type="scientific">Talaromyces marneffei (strain ATCC 18224 / CBS 334.59 / QM 7333)</name>
    <name type="common">Penicillium marneffei</name>
    <dbReference type="NCBI Taxonomy" id="441960"/>
    <lineage>
        <taxon>Eukaryota</taxon>
        <taxon>Fungi</taxon>
        <taxon>Dikarya</taxon>
        <taxon>Ascomycota</taxon>
        <taxon>Pezizomycotina</taxon>
        <taxon>Eurotiomycetes</taxon>
        <taxon>Eurotiomycetidae</taxon>
        <taxon>Eurotiales</taxon>
        <taxon>Trichocomaceae</taxon>
        <taxon>Talaromyces</taxon>
        <taxon>Talaromyces sect. Talaromyces</taxon>
    </lineage>
</organism>
<feature type="domain" description="Histone deacetylase complex subunit SAP30 Sin3 binding" evidence="8">
    <location>
        <begin position="194"/>
        <end position="233"/>
    </location>
</feature>
<dbReference type="OrthoDB" id="510958at2759"/>
<comment type="subcellular location">
    <subcellularLocation>
        <location evidence="1">Nucleus</location>
    </subcellularLocation>
</comment>
<dbReference type="EMBL" id="DS995904">
    <property type="protein sequence ID" value="EEA21133.1"/>
    <property type="molecule type" value="Genomic_DNA"/>
</dbReference>
<sequence>MAPPRQRPPASSVAGGGDDSRSEASSTATGGPTSRGVPGPKPRKSGATSTSGVATTGTLASAKELKVAAATGAAAAATNAAAASALSQIGVEYGMDGLRDDLPGIPWHQMSLSILHDYRHAYKLSTPSAYARPISKIYFSSGIGLRSPTAIAARRAAAVATTATTSSSSTSPGPTHRSRPAALKPTTETNRVNKINSQDRVGKEQLALAVRKHFNAAGLVEQDAIARFLYKVREEGRGREFRLRFQP</sequence>
<feature type="region of interest" description="Disordered" evidence="7">
    <location>
        <begin position="162"/>
        <end position="189"/>
    </location>
</feature>
<reference evidence="10" key="1">
    <citation type="journal article" date="2015" name="Genome Announc.">
        <title>Genome sequence of the AIDS-associated pathogen Penicillium marneffei (ATCC18224) and its near taxonomic relative Talaromyces stipitatus (ATCC10500).</title>
        <authorList>
            <person name="Nierman W.C."/>
            <person name="Fedorova-Abrams N.D."/>
            <person name="Andrianopoulos A."/>
        </authorList>
    </citation>
    <scope>NUCLEOTIDE SEQUENCE [LARGE SCALE GENOMIC DNA]</scope>
    <source>
        <strain evidence="10">ATCC 18224 / CBS 334.59 / QM 7333</strain>
    </source>
</reference>
<dbReference type="PANTHER" id="PTHR13286">
    <property type="entry name" value="SAP30"/>
    <property type="match status" value="1"/>
</dbReference>
<evidence type="ECO:0000256" key="2">
    <source>
        <dbReference type="ARBA" id="ARBA00006283"/>
    </source>
</evidence>
<keyword evidence="6" id="KW-0539">Nucleus</keyword>
<evidence type="ECO:0000256" key="4">
    <source>
        <dbReference type="ARBA" id="ARBA00023015"/>
    </source>
</evidence>
<evidence type="ECO:0000313" key="9">
    <source>
        <dbReference type="EMBL" id="EEA21133.1"/>
    </source>
</evidence>
<dbReference type="AlphaFoldDB" id="B6QPB4"/>
<evidence type="ECO:0000256" key="7">
    <source>
        <dbReference type="SAM" id="MobiDB-lite"/>
    </source>
</evidence>
<dbReference type="Gene3D" id="6.10.160.20">
    <property type="match status" value="1"/>
</dbReference>